<sequence length="534" mass="57015">MLVLRVIRTRSNPFPSSQAQRIRVRRQPFSSTGKRERGRDLPLVPLWIKGERVTTSSGGTVFTKNSKTGKESCEVVVAGEEEVDSAIRESRRAFDEWRDKTGWERKAVLSKVVDLLPDRFGALTEALRADAAFSEIVVQGDRKSALHLTDGAALTAASIEGGIPQTVDGSFAITTREPFGPALSIPAFNYPLTLALRSIVYPLACGNSVIVKSSPLIPQLYHLLGPLFRDAGLPAGTLQILNFSEKDVAARVEQMISDDDVRMINFTGSVRLGKILAAKCGEHLKPSVMELGGKSVAIVLPSADLKLAANNILFGAFLNSGQICMSTEQVLVHQDIAAEFEKVLRTTADEAGWNGGMQLVRPGAGDAAKELADDAVDSGAQVLFSATSPTASPSSSSSSASSYPPTIISSLPDTASLSTTESFSPILTLHLFPSTSSILSHANSHKTGLTASVFTNDLSQALNVAKKLETGAVHINGMTIHDQANLPHGGWKESGWGRFNGKGAIQSFTQSKNIRVILPGKESMLPLHAIYGGM</sequence>
<dbReference type="PROSITE" id="PS00687">
    <property type="entry name" value="ALDEHYDE_DEHYDR_GLU"/>
    <property type="match status" value="1"/>
</dbReference>
<reference evidence="6 7" key="1">
    <citation type="submission" date="2013-07" db="EMBL/GenBank/DDBJ databases">
        <title>The Genome Sequence of Cryptococcus heveanensis BCC8398.</title>
        <authorList>
            <consortium name="The Broad Institute Genome Sequencing Platform"/>
            <person name="Cuomo C."/>
            <person name="Litvintseva A."/>
            <person name="Chen Y."/>
            <person name="Heitman J."/>
            <person name="Sun S."/>
            <person name="Springer D."/>
            <person name="Dromer F."/>
            <person name="Young S.K."/>
            <person name="Zeng Q."/>
            <person name="Gargeya S."/>
            <person name="Fitzgerald M."/>
            <person name="Abouelleil A."/>
            <person name="Alvarado L."/>
            <person name="Berlin A.M."/>
            <person name="Chapman S.B."/>
            <person name="Dewar J."/>
            <person name="Goldberg J."/>
            <person name="Griggs A."/>
            <person name="Gujja S."/>
            <person name="Hansen M."/>
            <person name="Howarth C."/>
            <person name="Imamovic A."/>
            <person name="Larimer J."/>
            <person name="McCowan C."/>
            <person name="Murphy C."/>
            <person name="Pearson M."/>
            <person name="Priest M."/>
            <person name="Roberts A."/>
            <person name="Saif S."/>
            <person name="Shea T."/>
            <person name="Sykes S."/>
            <person name="Wortman J."/>
            <person name="Nusbaum C."/>
            <person name="Birren B."/>
        </authorList>
    </citation>
    <scope>NUCLEOTIDE SEQUENCE [LARGE SCALE GENOMIC DNA]</scope>
    <source>
        <strain evidence="6 7">BCC8398</strain>
    </source>
</reference>
<feature type="active site" evidence="2">
    <location>
        <position position="290"/>
    </location>
</feature>
<dbReference type="PANTHER" id="PTHR43353:SF6">
    <property type="entry name" value="CYTOPLASMIC ALDEHYDE DEHYDROGENASE (EUROFUNG)"/>
    <property type="match status" value="1"/>
</dbReference>
<evidence type="ECO:0000256" key="1">
    <source>
        <dbReference type="ARBA" id="ARBA00023002"/>
    </source>
</evidence>
<dbReference type="InterPro" id="IPR016161">
    <property type="entry name" value="Ald_DH/histidinol_DH"/>
</dbReference>
<dbReference type="GO" id="GO:0009450">
    <property type="term" value="P:gamma-aminobutyric acid catabolic process"/>
    <property type="evidence" value="ECO:0007669"/>
    <property type="project" value="TreeGrafter"/>
</dbReference>
<evidence type="ECO:0000256" key="2">
    <source>
        <dbReference type="PROSITE-ProRule" id="PRU10007"/>
    </source>
</evidence>
<comment type="similarity">
    <text evidence="3">Belongs to the aldehyde dehydrogenase family.</text>
</comment>
<reference evidence="7" key="2">
    <citation type="submission" date="2013-12" db="EMBL/GenBank/DDBJ databases">
        <title>Evolution of pathogenesis and genome organization in the Tremellales.</title>
        <authorList>
            <person name="Cuomo C."/>
            <person name="Litvintseva A."/>
            <person name="Heitman J."/>
            <person name="Chen Y."/>
            <person name="Sun S."/>
            <person name="Springer D."/>
            <person name="Dromer F."/>
            <person name="Young S."/>
            <person name="Zeng Q."/>
            <person name="Chapman S."/>
            <person name="Gujja S."/>
            <person name="Saif S."/>
            <person name="Birren B."/>
        </authorList>
    </citation>
    <scope>NUCLEOTIDE SEQUENCE [LARGE SCALE GENOMIC DNA]</scope>
    <source>
        <strain evidence="7">BCC8398</strain>
    </source>
</reference>
<dbReference type="Pfam" id="PF00171">
    <property type="entry name" value="Aldedh"/>
    <property type="match status" value="1"/>
</dbReference>
<evidence type="ECO:0000313" key="7">
    <source>
        <dbReference type="Proteomes" id="UP000092666"/>
    </source>
</evidence>
<organism evidence="6 7">
    <name type="scientific">Kwoniella heveanensis BCC8398</name>
    <dbReference type="NCBI Taxonomy" id="1296120"/>
    <lineage>
        <taxon>Eukaryota</taxon>
        <taxon>Fungi</taxon>
        <taxon>Dikarya</taxon>
        <taxon>Basidiomycota</taxon>
        <taxon>Agaricomycotina</taxon>
        <taxon>Tremellomycetes</taxon>
        <taxon>Tremellales</taxon>
        <taxon>Cryptococcaceae</taxon>
        <taxon>Kwoniella</taxon>
    </lineage>
</organism>
<dbReference type="Gene3D" id="3.40.309.10">
    <property type="entry name" value="Aldehyde Dehydrogenase, Chain A, domain 2"/>
    <property type="match status" value="1"/>
</dbReference>
<feature type="domain" description="Aldehyde dehydrogenase" evidence="5">
    <location>
        <begin position="59"/>
        <end position="514"/>
    </location>
</feature>
<name>A0A1B9H4H2_9TREE</name>
<dbReference type="Proteomes" id="UP000092666">
    <property type="component" value="Unassembled WGS sequence"/>
</dbReference>
<evidence type="ECO:0000256" key="3">
    <source>
        <dbReference type="RuleBase" id="RU003345"/>
    </source>
</evidence>
<dbReference type="InterPro" id="IPR029510">
    <property type="entry name" value="Ald_DH_CS_GLU"/>
</dbReference>
<accession>A0A1B9H4H2</accession>
<dbReference type="OrthoDB" id="310895at2759"/>
<dbReference type="InterPro" id="IPR015590">
    <property type="entry name" value="Aldehyde_DH_dom"/>
</dbReference>
<evidence type="ECO:0000256" key="4">
    <source>
        <dbReference type="SAM" id="MobiDB-lite"/>
    </source>
</evidence>
<feature type="region of interest" description="Disordered" evidence="4">
    <location>
        <begin position="17"/>
        <end position="37"/>
    </location>
</feature>
<dbReference type="InterPro" id="IPR016163">
    <property type="entry name" value="Ald_DH_C"/>
</dbReference>
<dbReference type="InterPro" id="IPR016162">
    <property type="entry name" value="Ald_DH_N"/>
</dbReference>
<evidence type="ECO:0000259" key="5">
    <source>
        <dbReference type="Pfam" id="PF00171"/>
    </source>
</evidence>
<dbReference type="Gene3D" id="3.40.605.10">
    <property type="entry name" value="Aldehyde Dehydrogenase, Chain A, domain 1"/>
    <property type="match status" value="1"/>
</dbReference>
<dbReference type="STRING" id="1296120.A0A1B9H4H2"/>
<dbReference type="PANTHER" id="PTHR43353">
    <property type="entry name" value="SUCCINATE-SEMIALDEHYDE DEHYDROGENASE, MITOCHONDRIAL"/>
    <property type="match status" value="1"/>
</dbReference>
<proteinExistence type="inferred from homology"/>
<protein>
    <recommendedName>
        <fullName evidence="5">Aldehyde dehydrogenase domain-containing protein</fullName>
    </recommendedName>
</protein>
<dbReference type="InterPro" id="IPR050740">
    <property type="entry name" value="Aldehyde_DH_Superfamily"/>
</dbReference>
<evidence type="ECO:0000313" key="6">
    <source>
        <dbReference type="EMBL" id="OCF38170.1"/>
    </source>
</evidence>
<keyword evidence="1 3" id="KW-0560">Oxidoreductase</keyword>
<keyword evidence="7" id="KW-1185">Reference proteome</keyword>
<dbReference type="AlphaFoldDB" id="A0A1B9H4H2"/>
<dbReference type="SUPFAM" id="SSF53720">
    <property type="entry name" value="ALDH-like"/>
    <property type="match status" value="1"/>
</dbReference>
<dbReference type="GO" id="GO:0004777">
    <property type="term" value="F:succinate-semialdehyde dehydrogenase (NAD+) activity"/>
    <property type="evidence" value="ECO:0007669"/>
    <property type="project" value="TreeGrafter"/>
</dbReference>
<dbReference type="EMBL" id="KI669492">
    <property type="protein sequence ID" value="OCF38170.1"/>
    <property type="molecule type" value="Genomic_DNA"/>
</dbReference>
<gene>
    <name evidence="6" type="ORF">I316_00394</name>
</gene>